<gene>
    <name evidence="1" type="ORF">DERBICUS_69</name>
</gene>
<organism evidence="1 2">
    <name type="scientific">Erwinia phage Derbicus</name>
    <dbReference type="NCBI Taxonomy" id="2530027"/>
    <lineage>
        <taxon>Viruses</taxon>
        <taxon>Duplodnaviria</taxon>
        <taxon>Heunggongvirae</taxon>
        <taxon>Uroviricota</taxon>
        <taxon>Caudoviricetes</taxon>
        <taxon>Chimalliviridae</taxon>
        <taxon>Derbicusvirus</taxon>
        <taxon>Derbicusvirus derbicus</taxon>
    </lineage>
</organism>
<sequence length="150" mass="16934">MELIMNAINTLKPSTISTEVKAFVRNQPVALLCLTNFIYSGRDLKDLTVEELQRVHDESLEKGKSFVLEVPDADQPQEVLNAYYHNAIAKELMSAETNEPLVAESVSGMIDELVERVKNSPRVGQYYAILEKSDPNQAQFFDDMKALIQE</sequence>
<evidence type="ECO:0000313" key="1">
    <source>
        <dbReference type="EMBL" id="QBP07495.1"/>
    </source>
</evidence>
<protein>
    <submittedName>
        <fullName evidence="1">Uncharacterized protein</fullName>
    </submittedName>
</protein>
<name>A0A482IDH5_9CAUD</name>
<accession>A0A482IDH5</accession>
<dbReference type="Proteomes" id="UP000295398">
    <property type="component" value="Segment"/>
</dbReference>
<reference evidence="1 2" key="1">
    <citation type="submission" date="2019-02" db="EMBL/GenBank/DDBJ databases">
        <authorList>
            <person name="Webb C.J."/>
            <person name="Sharma R."/>
            <person name="Berg J.A."/>
            <person name="Payne A.M."/>
            <person name="Fajardo C.P."/>
            <person name="Breakwell D.P."/>
            <person name="Hope S."/>
            <person name="Grose J.H."/>
        </authorList>
    </citation>
    <scope>NUCLEOTIDE SEQUENCE [LARGE SCALE GENOMIC DNA]</scope>
</reference>
<evidence type="ECO:0000313" key="2">
    <source>
        <dbReference type="Proteomes" id="UP000295398"/>
    </source>
</evidence>
<dbReference type="EMBL" id="MK514282">
    <property type="protein sequence ID" value="QBP07495.1"/>
    <property type="molecule type" value="Genomic_DNA"/>
</dbReference>
<proteinExistence type="predicted"/>
<keyword evidence="2" id="KW-1185">Reference proteome</keyword>